<keyword evidence="2 5" id="KW-0812">Transmembrane</keyword>
<proteinExistence type="predicted"/>
<dbReference type="Proteomes" id="UP000094291">
    <property type="component" value="Unassembled WGS sequence"/>
</dbReference>
<organism evidence="7 8">
    <name type="scientific">Terasakiispira papahanaumokuakeensis</name>
    <dbReference type="NCBI Taxonomy" id="197479"/>
    <lineage>
        <taxon>Bacteria</taxon>
        <taxon>Pseudomonadati</taxon>
        <taxon>Pseudomonadota</taxon>
        <taxon>Gammaproteobacteria</taxon>
        <taxon>Oceanospirillales</taxon>
        <taxon>Terasakiispira</taxon>
    </lineage>
</organism>
<dbReference type="OrthoDB" id="554876at2"/>
<feature type="transmembrane region" description="Helical" evidence="5">
    <location>
        <begin position="272"/>
        <end position="291"/>
    </location>
</feature>
<dbReference type="InterPro" id="IPR037185">
    <property type="entry name" value="EmrE-like"/>
</dbReference>
<evidence type="ECO:0000256" key="4">
    <source>
        <dbReference type="ARBA" id="ARBA00023136"/>
    </source>
</evidence>
<keyword evidence="3 5" id="KW-1133">Transmembrane helix</keyword>
<dbReference type="InterPro" id="IPR000620">
    <property type="entry name" value="EamA_dom"/>
</dbReference>
<evidence type="ECO:0000256" key="5">
    <source>
        <dbReference type="SAM" id="Phobius"/>
    </source>
</evidence>
<name>A0A1E2VE31_9GAMM</name>
<feature type="transmembrane region" description="Helical" evidence="5">
    <location>
        <begin position="104"/>
        <end position="121"/>
    </location>
</feature>
<comment type="subcellular location">
    <subcellularLocation>
        <location evidence="1">Membrane</location>
        <topology evidence="1">Multi-pass membrane protein</topology>
    </subcellularLocation>
</comment>
<feature type="domain" description="EamA" evidence="6">
    <location>
        <begin position="160"/>
        <end position="289"/>
    </location>
</feature>
<dbReference type="Pfam" id="PF00892">
    <property type="entry name" value="EamA"/>
    <property type="match status" value="2"/>
</dbReference>
<feature type="transmembrane region" description="Helical" evidence="5">
    <location>
        <begin position="158"/>
        <end position="178"/>
    </location>
</feature>
<accession>A0A1E2VE31</accession>
<feature type="transmembrane region" description="Helical" evidence="5">
    <location>
        <begin position="73"/>
        <end position="92"/>
    </location>
</feature>
<sequence>MNDSLALTQRIPPGVRFMLLSALGFALMGACVKALGTAGIPVLEIVAARSLVSLVISYADIRRKHISPWGHRKSLLVLRGVLGALALMAVFYSVTTLPLAQATVLQYTYPTFTAILALIFLKERIQWATMACIGLSLLGLIVVSLPQWDHSILTHASWWSLGAALLGALGSGSAYVVVRRLSRTEDSSVIIFYFPMIALPISVLLLGPAFVMPTWEQVGLMLLVGIFTQIGQIGLTKAMAVEQAGKASAYAYIQVIFSTLLGFLWFGEIPTLWTLLGGVLIIAGALINTLWKR</sequence>
<feature type="transmembrane region" description="Helical" evidence="5">
    <location>
        <begin position="190"/>
        <end position="211"/>
    </location>
</feature>
<dbReference type="EMBL" id="MDTQ01000001">
    <property type="protein sequence ID" value="ODC05213.1"/>
    <property type="molecule type" value="Genomic_DNA"/>
</dbReference>
<dbReference type="PANTHER" id="PTHR22911">
    <property type="entry name" value="ACYL-MALONYL CONDENSING ENZYME-RELATED"/>
    <property type="match status" value="1"/>
</dbReference>
<evidence type="ECO:0000256" key="1">
    <source>
        <dbReference type="ARBA" id="ARBA00004141"/>
    </source>
</evidence>
<reference evidence="7 8" key="1">
    <citation type="submission" date="2016-08" db="EMBL/GenBank/DDBJ databases">
        <authorList>
            <person name="Seilhamer J.J."/>
        </authorList>
    </citation>
    <scope>NUCLEOTIDE SEQUENCE [LARGE SCALE GENOMIC DNA]</scope>
    <source>
        <strain evidence="7 8">PH27A</strain>
    </source>
</reference>
<dbReference type="SUPFAM" id="SSF103481">
    <property type="entry name" value="Multidrug resistance efflux transporter EmrE"/>
    <property type="match status" value="2"/>
</dbReference>
<gene>
    <name evidence="7" type="ORF">BFW38_05465</name>
</gene>
<protein>
    <recommendedName>
        <fullName evidence="6">EamA domain-containing protein</fullName>
    </recommendedName>
</protein>
<dbReference type="AlphaFoldDB" id="A0A1E2VE31"/>
<evidence type="ECO:0000313" key="8">
    <source>
        <dbReference type="Proteomes" id="UP000094291"/>
    </source>
</evidence>
<evidence type="ECO:0000256" key="3">
    <source>
        <dbReference type="ARBA" id="ARBA00022989"/>
    </source>
</evidence>
<evidence type="ECO:0000256" key="2">
    <source>
        <dbReference type="ARBA" id="ARBA00022692"/>
    </source>
</evidence>
<feature type="transmembrane region" description="Helical" evidence="5">
    <location>
        <begin position="17"/>
        <end position="36"/>
    </location>
</feature>
<dbReference type="PANTHER" id="PTHR22911:SF6">
    <property type="entry name" value="SOLUTE CARRIER FAMILY 35 MEMBER G1"/>
    <property type="match status" value="1"/>
</dbReference>
<keyword evidence="8" id="KW-1185">Reference proteome</keyword>
<evidence type="ECO:0000259" key="6">
    <source>
        <dbReference type="Pfam" id="PF00892"/>
    </source>
</evidence>
<feature type="domain" description="EamA" evidence="6">
    <location>
        <begin position="14"/>
        <end position="144"/>
    </location>
</feature>
<comment type="caution">
    <text evidence="7">The sequence shown here is derived from an EMBL/GenBank/DDBJ whole genome shotgun (WGS) entry which is preliminary data.</text>
</comment>
<evidence type="ECO:0000313" key="7">
    <source>
        <dbReference type="EMBL" id="ODC05213.1"/>
    </source>
</evidence>
<feature type="transmembrane region" description="Helical" evidence="5">
    <location>
        <begin position="217"/>
        <end position="235"/>
    </location>
</feature>
<feature type="transmembrane region" description="Helical" evidence="5">
    <location>
        <begin position="42"/>
        <end position="61"/>
    </location>
</feature>
<feature type="transmembrane region" description="Helical" evidence="5">
    <location>
        <begin position="247"/>
        <end position="266"/>
    </location>
</feature>
<keyword evidence="4 5" id="KW-0472">Membrane</keyword>
<dbReference type="GO" id="GO:0016020">
    <property type="term" value="C:membrane"/>
    <property type="evidence" value="ECO:0007669"/>
    <property type="project" value="UniProtKB-SubCell"/>
</dbReference>
<feature type="transmembrane region" description="Helical" evidence="5">
    <location>
        <begin position="128"/>
        <end position="146"/>
    </location>
</feature>